<name>A0ABT4KF72_9HYPH</name>
<evidence type="ECO:0000259" key="1">
    <source>
        <dbReference type="Pfam" id="PF18602"/>
    </source>
</evidence>
<proteinExistence type="predicted"/>
<sequence length="135" mass="15138">MKNHLPLACIIVLGVFLTPEVAHSEMKAIEFKHKCQLVLDLSVKKEISTNDLASAMGCLARLQGFQLGWQVNQFYASENGAKPSMICFPKELDSGDSTLQMAGIIVKYVDDNPTESHLTWDVILMRAFQEHYPCH</sequence>
<keyword evidence="3" id="KW-1185">Reference proteome</keyword>
<dbReference type="InterPro" id="IPR041238">
    <property type="entry name" value="Rap1a"/>
</dbReference>
<comment type="caution">
    <text evidence="2">The sequence shown here is derived from an EMBL/GenBank/DDBJ whole genome shotgun (WGS) entry which is preliminary data.</text>
</comment>
<gene>
    <name evidence="2" type="ORF">O3W52_11170</name>
</gene>
<reference evidence="2" key="1">
    <citation type="submission" date="2022-10" db="EMBL/GenBank/DDBJ databases">
        <title>Whole genome sequencing of three plant growth promoting bacteria isolated from Vachellia tortilis subsp. raddiana in Morocco.</title>
        <authorList>
            <person name="Hnini M."/>
            <person name="Zouagui R."/>
            <person name="Zouagui H."/>
            <person name="Chemao Elfihri M.-W."/>
            <person name="Ibrahimi A."/>
            <person name="Sbabou L."/>
            <person name="Aurag J."/>
        </authorList>
    </citation>
    <scope>NUCLEOTIDE SEQUENCE</scope>
    <source>
        <strain evidence="2">LMR678</strain>
    </source>
</reference>
<dbReference type="EMBL" id="JAPVOI010000004">
    <property type="protein sequence ID" value="MCZ4090607.1"/>
    <property type="molecule type" value="Genomic_DNA"/>
</dbReference>
<protein>
    <submittedName>
        <fullName evidence="2">Rap1a/Tai family immunity protein</fullName>
    </submittedName>
</protein>
<dbReference type="Pfam" id="PF18602">
    <property type="entry name" value="Rap1a"/>
    <property type="match status" value="1"/>
</dbReference>
<feature type="domain" description="Rap1a immunity protein" evidence="1">
    <location>
        <begin position="30"/>
        <end position="134"/>
    </location>
</feature>
<dbReference type="Proteomes" id="UP001079430">
    <property type="component" value="Unassembled WGS sequence"/>
</dbReference>
<evidence type="ECO:0000313" key="2">
    <source>
        <dbReference type="EMBL" id="MCZ4090607.1"/>
    </source>
</evidence>
<accession>A0ABT4KF72</accession>
<dbReference type="RefSeq" id="WP_269279057.1">
    <property type="nucleotide sequence ID" value="NZ_JAPVOI010000004.1"/>
</dbReference>
<evidence type="ECO:0000313" key="3">
    <source>
        <dbReference type="Proteomes" id="UP001079430"/>
    </source>
</evidence>
<organism evidence="2 3">
    <name type="scientific">Sinorhizobium psoraleae</name>
    <dbReference type="NCBI Taxonomy" id="520838"/>
    <lineage>
        <taxon>Bacteria</taxon>
        <taxon>Pseudomonadati</taxon>
        <taxon>Pseudomonadota</taxon>
        <taxon>Alphaproteobacteria</taxon>
        <taxon>Hyphomicrobiales</taxon>
        <taxon>Rhizobiaceae</taxon>
        <taxon>Sinorhizobium/Ensifer group</taxon>
        <taxon>Sinorhizobium</taxon>
    </lineage>
</organism>